<proteinExistence type="inferred from homology"/>
<dbReference type="InterPro" id="IPR012942">
    <property type="entry name" value="SRR1-like"/>
</dbReference>
<reference evidence="3 4" key="1">
    <citation type="submission" date="2023-12" db="EMBL/GenBank/DDBJ databases">
        <title>A high-quality genome assembly for Dillenia turbinata (Dilleniales).</title>
        <authorList>
            <person name="Chanderbali A."/>
        </authorList>
    </citation>
    <scope>NUCLEOTIDE SEQUENCE [LARGE SCALE GENOMIC DNA]</scope>
    <source>
        <strain evidence="3">LSX21</strain>
        <tissue evidence="3">Leaf</tissue>
    </source>
</reference>
<accession>A0AAN8ZGZ0</accession>
<dbReference type="GO" id="GO:0005737">
    <property type="term" value="C:cytoplasm"/>
    <property type="evidence" value="ECO:0007669"/>
    <property type="project" value="TreeGrafter"/>
</dbReference>
<dbReference type="EMBL" id="JBAMMX010000009">
    <property type="protein sequence ID" value="KAK6933975.1"/>
    <property type="molecule type" value="Genomic_DNA"/>
</dbReference>
<organism evidence="3 4">
    <name type="scientific">Dillenia turbinata</name>
    <dbReference type="NCBI Taxonomy" id="194707"/>
    <lineage>
        <taxon>Eukaryota</taxon>
        <taxon>Viridiplantae</taxon>
        <taxon>Streptophyta</taxon>
        <taxon>Embryophyta</taxon>
        <taxon>Tracheophyta</taxon>
        <taxon>Spermatophyta</taxon>
        <taxon>Magnoliopsida</taxon>
        <taxon>eudicotyledons</taxon>
        <taxon>Gunneridae</taxon>
        <taxon>Pentapetalae</taxon>
        <taxon>Dilleniales</taxon>
        <taxon>Dilleniaceae</taxon>
        <taxon>Dillenia</taxon>
    </lineage>
</organism>
<dbReference type="Proteomes" id="UP001370490">
    <property type="component" value="Unassembled WGS sequence"/>
</dbReference>
<dbReference type="AlphaFoldDB" id="A0AAN8ZGZ0"/>
<comment type="caution">
    <text evidence="3">The sequence shown here is derived from an EMBL/GenBank/DDBJ whole genome shotgun (WGS) entry which is preliminary data.</text>
</comment>
<evidence type="ECO:0000259" key="2">
    <source>
        <dbReference type="Pfam" id="PF07985"/>
    </source>
</evidence>
<evidence type="ECO:0000313" key="4">
    <source>
        <dbReference type="Proteomes" id="UP001370490"/>
    </source>
</evidence>
<dbReference type="GO" id="GO:0005634">
    <property type="term" value="C:nucleus"/>
    <property type="evidence" value="ECO:0007669"/>
    <property type="project" value="TreeGrafter"/>
</dbReference>
<gene>
    <name evidence="3" type="ORF">RJ641_036869</name>
</gene>
<name>A0AAN8ZGZ0_9MAGN</name>
<keyword evidence="4" id="KW-1185">Reference proteome</keyword>
<comment type="similarity">
    <text evidence="1">Belongs to the SRR1 family.</text>
</comment>
<evidence type="ECO:0000256" key="1">
    <source>
        <dbReference type="ARBA" id="ARBA00009856"/>
    </source>
</evidence>
<protein>
    <submittedName>
        <fullName evidence="3">SRR1-like domain</fullName>
    </submittedName>
</protein>
<evidence type="ECO:0000313" key="3">
    <source>
        <dbReference type="EMBL" id="KAK6933975.1"/>
    </source>
</evidence>
<dbReference type="Pfam" id="PF07985">
    <property type="entry name" value="SRR1"/>
    <property type="match status" value="1"/>
</dbReference>
<dbReference type="PANTHER" id="PTHR28626:SF3">
    <property type="entry name" value="SRR1-LIKE PROTEIN"/>
    <property type="match status" value="1"/>
</dbReference>
<feature type="domain" description="SRR1-like" evidence="2">
    <location>
        <begin position="87"/>
        <end position="132"/>
    </location>
</feature>
<sequence length="132" mass="15231">MDCCFALRLQTAKIFSKTETPKQQQPQPWAPVDAEINPKRELKLTQRMQNSIKRLESSQFYNSFLDQIQMMDSFPRVLGSELMMQVLSLAILVKRRFSWIGNMEAFDPVLSATECRVLEALGYTVLMVNEHG</sequence>
<dbReference type="PANTHER" id="PTHR28626">
    <property type="entry name" value="SRR1-LIKE PROTEIN"/>
    <property type="match status" value="1"/>
</dbReference>
<dbReference type="InterPro" id="IPR040044">
    <property type="entry name" value="SRR1L"/>
</dbReference>